<organism evidence="8 9">
    <name type="scientific">Stichopus japonicus</name>
    <name type="common">Sea cucumber</name>
    <dbReference type="NCBI Taxonomy" id="307972"/>
    <lineage>
        <taxon>Eukaryota</taxon>
        <taxon>Metazoa</taxon>
        <taxon>Echinodermata</taxon>
        <taxon>Eleutherozoa</taxon>
        <taxon>Echinozoa</taxon>
        <taxon>Holothuroidea</taxon>
        <taxon>Aspidochirotacea</taxon>
        <taxon>Aspidochirotida</taxon>
        <taxon>Stichopodidae</taxon>
        <taxon>Apostichopus</taxon>
    </lineage>
</organism>
<dbReference type="PROSITE" id="PS00237">
    <property type="entry name" value="G_PROTEIN_RECEP_F1_1"/>
    <property type="match status" value="1"/>
</dbReference>
<dbReference type="Proteomes" id="UP000230750">
    <property type="component" value="Unassembled WGS sequence"/>
</dbReference>
<evidence type="ECO:0000256" key="4">
    <source>
        <dbReference type="ARBA" id="ARBA00023136"/>
    </source>
</evidence>
<keyword evidence="2 5" id="KW-0812">Transmembrane</keyword>
<comment type="caution">
    <text evidence="8">The sequence shown here is derived from an EMBL/GenBank/DDBJ whole genome shotgun (WGS) entry which is preliminary data.</text>
</comment>
<keyword evidence="4 6" id="KW-0472">Membrane</keyword>
<feature type="transmembrane region" description="Helical" evidence="6">
    <location>
        <begin position="32"/>
        <end position="53"/>
    </location>
</feature>
<dbReference type="GO" id="GO:0004930">
    <property type="term" value="F:G protein-coupled receptor activity"/>
    <property type="evidence" value="ECO:0007669"/>
    <property type="project" value="UniProtKB-KW"/>
</dbReference>
<keyword evidence="5" id="KW-0297">G-protein coupled receptor</keyword>
<dbReference type="Gene3D" id="1.20.1070.10">
    <property type="entry name" value="Rhodopsin 7-helix transmembrane proteins"/>
    <property type="match status" value="1"/>
</dbReference>
<proteinExistence type="inferred from homology"/>
<dbReference type="InterPro" id="IPR000276">
    <property type="entry name" value="GPCR_Rhodpsn"/>
</dbReference>
<dbReference type="SUPFAM" id="SSF81321">
    <property type="entry name" value="Family A G protein-coupled receptor-like"/>
    <property type="match status" value="1"/>
</dbReference>
<dbReference type="OrthoDB" id="10042731at2759"/>
<sequence length="344" mass="38951">MVLSTQNQNTTILSYTTDHGDVTSGKSVVMDVLFTLIATLGISGNALVLFVFYKVTELRIFTNILIANQSVVDLATSLLLLFTFVPPNIEFQHLHSNHSFLAHFICKVWASEFIYWAVIKISTTNLVFLTLERYFAIVYPLEYRIKAQKRTAVIVCLAAWIIGTSTAAYFPITHYVDGDCECTKVSLSTGASVTIALLAFLSTYVFPLLIMMFVYVSIFCVLRPNKVLSSLTQVTYTASSSESTATRRLTRGRLTRGRKNVLMTMVLVCVVYAICWTPDQVLYLYHNLIKHQDWSLPLHRIAILLAASNVCINPFIYTLKYRSFQRGLKKVFHRFSATRSDTLR</sequence>
<comment type="similarity">
    <text evidence="5">Belongs to the G-protein coupled receptor 1 family.</text>
</comment>
<feature type="transmembrane region" description="Helical" evidence="6">
    <location>
        <begin position="152"/>
        <end position="172"/>
    </location>
</feature>
<feature type="transmembrane region" description="Helical" evidence="6">
    <location>
        <begin position="261"/>
        <end position="286"/>
    </location>
</feature>
<keyword evidence="5" id="KW-0807">Transducer</keyword>
<reference evidence="8 9" key="1">
    <citation type="journal article" date="2017" name="PLoS Biol.">
        <title>The sea cucumber genome provides insights into morphological evolution and visceral regeneration.</title>
        <authorList>
            <person name="Zhang X."/>
            <person name="Sun L."/>
            <person name="Yuan J."/>
            <person name="Sun Y."/>
            <person name="Gao Y."/>
            <person name="Zhang L."/>
            <person name="Li S."/>
            <person name="Dai H."/>
            <person name="Hamel J.F."/>
            <person name="Liu C."/>
            <person name="Yu Y."/>
            <person name="Liu S."/>
            <person name="Lin W."/>
            <person name="Guo K."/>
            <person name="Jin S."/>
            <person name="Xu P."/>
            <person name="Storey K.B."/>
            <person name="Huan P."/>
            <person name="Zhang T."/>
            <person name="Zhou Y."/>
            <person name="Zhang J."/>
            <person name="Lin C."/>
            <person name="Li X."/>
            <person name="Xing L."/>
            <person name="Huo D."/>
            <person name="Sun M."/>
            <person name="Wang L."/>
            <person name="Mercier A."/>
            <person name="Li F."/>
            <person name="Yang H."/>
            <person name="Xiang J."/>
        </authorList>
    </citation>
    <scope>NUCLEOTIDE SEQUENCE [LARGE SCALE GENOMIC DNA]</scope>
    <source>
        <strain evidence="8">Shaxun</strain>
        <tissue evidence="8">Muscle</tissue>
    </source>
</reference>
<feature type="transmembrane region" description="Helical" evidence="6">
    <location>
        <begin position="192"/>
        <end position="222"/>
    </location>
</feature>
<evidence type="ECO:0000256" key="6">
    <source>
        <dbReference type="SAM" id="Phobius"/>
    </source>
</evidence>
<comment type="subcellular location">
    <subcellularLocation>
        <location evidence="1">Membrane</location>
    </subcellularLocation>
</comment>
<evidence type="ECO:0000256" key="5">
    <source>
        <dbReference type="RuleBase" id="RU000688"/>
    </source>
</evidence>
<feature type="transmembrane region" description="Helical" evidence="6">
    <location>
        <begin position="65"/>
        <end position="85"/>
    </location>
</feature>
<dbReference type="PANTHER" id="PTHR45698:SF1">
    <property type="entry name" value="TRACE AMINE-ASSOCIATED RECEPTOR 13C-LIKE"/>
    <property type="match status" value="1"/>
</dbReference>
<keyword evidence="5 8" id="KW-0675">Receptor</keyword>
<accession>A0A2G8KUQ8</accession>
<keyword evidence="3 6" id="KW-1133">Transmembrane helix</keyword>
<evidence type="ECO:0000256" key="2">
    <source>
        <dbReference type="ARBA" id="ARBA00022692"/>
    </source>
</evidence>
<dbReference type="Pfam" id="PF00001">
    <property type="entry name" value="7tm_1"/>
    <property type="match status" value="1"/>
</dbReference>
<dbReference type="PROSITE" id="PS50262">
    <property type="entry name" value="G_PROTEIN_RECEP_F1_2"/>
    <property type="match status" value="1"/>
</dbReference>
<dbReference type="EMBL" id="MRZV01000357">
    <property type="protein sequence ID" value="PIK51748.1"/>
    <property type="molecule type" value="Genomic_DNA"/>
</dbReference>
<dbReference type="AlphaFoldDB" id="A0A2G8KUQ8"/>
<dbReference type="PRINTS" id="PR00237">
    <property type="entry name" value="GPCRRHODOPSN"/>
</dbReference>
<evidence type="ECO:0000256" key="1">
    <source>
        <dbReference type="ARBA" id="ARBA00004370"/>
    </source>
</evidence>
<dbReference type="InterPro" id="IPR017452">
    <property type="entry name" value="GPCR_Rhodpsn_7TM"/>
</dbReference>
<evidence type="ECO:0000313" key="8">
    <source>
        <dbReference type="EMBL" id="PIK51748.1"/>
    </source>
</evidence>
<evidence type="ECO:0000313" key="9">
    <source>
        <dbReference type="Proteomes" id="UP000230750"/>
    </source>
</evidence>
<dbReference type="CDD" id="cd00637">
    <property type="entry name" value="7tm_classA_rhodopsin-like"/>
    <property type="match status" value="1"/>
</dbReference>
<evidence type="ECO:0000259" key="7">
    <source>
        <dbReference type="PROSITE" id="PS50262"/>
    </source>
</evidence>
<name>A0A2G8KUQ8_STIJA</name>
<dbReference type="STRING" id="307972.A0A2G8KUQ8"/>
<gene>
    <name evidence="8" type="ORF">BSL78_11338</name>
</gene>
<dbReference type="PANTHER" id="PTHR45698">
    <property type="entry name" value="TRACE AMINE-ASSOCIATED RECEPTOR 19N-RELATED"/>
    <property type="match status" value="1"/>
</dbReference>
<feature type="transmembrane region" description="Helical" evidence="6">
    <location>
        <begin position="113"/>
        <end position="131"/>
    </location>
</feature>
<keyword evidence="9" id="KW-1185">Reference proteome</keyword>
<feature type="transmembrane region" description="Helical" evidence="6">
    <location>
        <begin position="298"/>
        <end position="319"/>
    </location>
</feature>
<evidence type="ECO:0000256" key="3">
    <source>
        <dbReference type="ARBA" id="ARBA00022989"/>
    </source>
</evidence>
<feature type="domain" description="G-protein coupled receptors family 1 profile" evidence="7">
    <location>
        <begin position="44"/>
        <end position="317"/>
    </location>
</feature>
<dbReference type="GO" id="GO:0016020">
    <property type="term" value="C:membrane"/>
    <property type="evidence" value="ECO:0007669"/>
    <property type="project" value="UniProtKB-SubCell"/>
</dbReference>
<protein>
    <submittedName>
        <fullName evidence="8">Putative beta-1 adrenergic receptor-like</fullName>
    </submittedName>
</protein>